<dbReference type="PANTHER" id="PTHR11584">
    <property type="entry name" value="SERINE/THREONINE PROTEIN KINASE"/>
    <property type="match status" value="1"/>
</dbReference>
<evidence type="ECO:0000256" key="4">
    <source>
        <dbReference type="ARBA" id="ARBA00022777"/>
    </source>
</evidence>
<evidence type="ECO:0000256" key="2">
    <source>
        <dbReference type="ARBA" id="ARBA00022679"/>
    </source>
</evidence>
<dbReference type="PANTHER" id="PTHR11584:SF394">
    <property type="entry name" value="APOPTOTIC SIGNAL-REGULATING KINASE 1, ISOFORM C"/>
    <property type="match status" value="1"/>
</dbReference>
<evidence type="ECO:0000256" key="5">
    <source>
        <dbReference type="ARBA" id="ARBA00022840"/>
    </source>
</evidence>
<dbReference type="Gene3D" id="1.10.510.10">
    <property type="entry name" value="Transferase(Phosphotransferase) domain 1"/>
    <property type="match status" value="1"/>
</dbReference>
<evidence type="ECO:0000313" key="7">
    <source>
        <dbReference type="Ensembl" id="ENSEBUP00000009457.1"/>
    </source>
</evidence>
<keyword evidence="3" id="KW-0547">Nucleotide-binding</keyword>
<evidence type="ECO:0000256" key="1">
    <source>
        <dbReference type="ARBA" id="ARBA00022527"/>
    </source>
</evidence>
<sequence>MFLYSVEAHGRGFGEEWGTGKDAVLRAIQDACETTDALLEHATFGSLDFGEAAVLDSFYYADVALVEVGDCYRQPSLFYHVGVRESFNSRSTALLYGGTDPDTAIGLLDSIVPQASCGSVYTFLTYCVAPCGQAILCEWESGLRKQSVASSAIEHPVGQPNGPLLVERLVEMLQHIQVTSSARCKATVLAEIRRARRDLQGNLLAKELARIRQRLDTTELLSPDIVVNLLLSYRDVQDYDAMVKLVETLEMLPTCDLSDQNNIKFHYAFALNRRGEVGDRDKALSVMLAVFSSCNQPPSDMYCLCGRIYKDIFLESNYQDIESRDKAIYWYRKGFELEPSLYAGLHLSSLLIARGETFNSSSDLSRIGIKLNSLLGRQGGLERIRSYWDVGLFIGVCLLAGDYVKVVNAAEKLYHLHPPSWHIVASSPQVLIQESAGEYLPGYVAVNSETEERSVLLWLIAPTDTVTASDTLFGSLGLWHNHVLYPLGMTCKHIFDPLPNRPLIVCENSCNNGFYMHACIPGTLQYMAPEIIDRGQRGYGKPADIWSLGCTVIEMASSRPPFHELGEPHAAMFKVGMFKIHPEIPETLSPEARSFLLLCFEPEPERRAHTVELLQQPFLRGAGWGARRRGQKTGPDYGRSVSVPIHIDTSSTGSEHGSSSSDMTLFASLSYKSALFVLCKKTKRGVCSLPEEAWQGEEHSAPPSPDEAEPSLFLLRKDSERRATLHRILASEEQHLAGHLNQLLFKVFVTSSTFHLHFSLREFIRQPDPTCLATSICVLSPTTLCFHVVQVSKVLRDHNIKPHWVFALDNLVRTTVQTAASTLIPDLVLSLTCLNVTPSQILLFFFSIILSNGNTLSSSHLVLVFPGYSRLLEKLIEKEQEYHELLERSIEHRTDDIRLLHLRSHPIGTLCVYY</sequence>
<dbReference type="GO" id="GO:0004709">
    <property type="term" value="F:MAP kinase kinase kinase activity"/>
    <property type="evidence" value="ECO:0007669"/>
    <property type="project" value="TreeGrafter"/>
</dbReference>
<dbReference type="AlphaFoldDB" id="A0A8C4Q3H4"/>
<evidence type="ECO:0000313" key="8">
    <source>
        <dbReference type="Proteomes" id="UP000694388"/>
    </source>
</evidence>
<dbReference type="InterPro" id="IPR046873">
    <property type="entry name" value="HisK-N-like"/>
</dbReference>
<evidence type="ECO:0000256" key="3">
    <source>
        <dbReference type="ARBA" id="ARBA00022741"/>
    </source>
</evidence>
<proteinExistence type="predicted"/>
<organism evidence="7 8">
    <name type="scientific">Eptatretus burgeri</name>
    <name type="common">Inshore hagfish</name>
    <dbReference type="NCBI Taxonomy" id="7764"/>
    <lineage>
        <taxon>Eukaryota</taxon>
        <taxon>Metazoa</taxon>
        <taxon>Chordata</taxon>
        <taxon>Craniata</taxon>
        <taxon>Vertebrata</taxon>
        <taxon>Cyclostomata</taxon>
        <taxon>Myxini</taxon>
        <taxon>Myxiniformes</taxon>
        <taxon>Myxinidae</taxon>
        <taxon>Eptatretinae</taxon>
        <taxon>Eptatretus</taxon>
    </lineage>
</organism>
<dbReference type="OMA" id="QSKWGPM"/>
<keyword evidence="5" id="KW-0067">ATP-binding</keyword>
<dbReference type="InterPro" id="IPR000719">
    <property type="entry name" value="Prot_kinase_dom"/>
</dbReference>
<keyword evidence="4" id="KW-0418">Kinase</keyword>
<dbReference type="Proteomes" id="UP000694388">
    <property type="component" value="Unplaced"/>
</dbReference>
<accession>A0A8C4Q3H4</accession>
<reference evidence="7" key="2">
    <citation type="submission" date="2025-09" db="UniProtKB">
        <authorList>
            <consortium name="Ensembl"/>
        </authorList>
    </citation>
    <scope>IDENTIFICATION</scope>
</reference>
<evidence type="ECO:0000259" key="6">
    <source>
        <dbReference type="PROSITE" id="PS50011"/>
    </source>
</evidence>
<keyword evidence="8" id="KW-1185">Reference proteome</keyword>
<name>A0A8C4Q3H4_EPTBU</name>
<dbReference type="InterPro" id="IPR011009">
    <property type="entry name" value="Kinase-like_dom_sf"/>
</dbReference>
<dbReference type="Pfam" id="PF00069">
    <property type="entry name" value="Pkinase"/>
    <property type="match status" value="1"/>
</dbReference>
<keyword evidence="1" id="KW-0723">Serine/threonine-protein kinase</keyword>
<dbReference type="Pfam" id="PF20302">
    <property type="entry name" value="HisK-N-like"/>
    <property type="match status" value="1"/>
</dbReference>
<dbReference type="PROSITE" id="PS50011">
    <property type="entry name" value="PROTEIN_KINASE_DOM"/>
    <property type="match status" value="1"/>
</dbReference>
<dbReference type="Ensembl" id="ENSEBUT00000009981.1">
    <property type="protein sequence ID" value="ENSEBUP00000009457.1"/>
    <property type="gene ID" value="ENSEBUG00000006077.1"/>
</dbReference>
<keyword evidence="2" id="KW-0808">Transferase</keyword>
<dbReference type="GeneTree" id="ENSGT00940000159562"/>
<dbReference type="InterPro" id="IPR025136">
    <property type="entry name" value="MAP3K_TRAF-bd"/>
</dbReference>
<reference evidence="7" key="1">
    <citation type="submission" date="2025-08" db="UniProtKB">
        <authorList>
            <consortium name="Ensembl"/>
        </authorList>
    </citation>
    <scope>IDENTIFICATION</scope>
</reference>
<dbReference type="GO" id="GO:0033554">
    <property type="term" value="P:cellular response to stress"/>
    <property type="evidence" value="ECO:0007669"/>
    <property type="project" value="TreeGrafter"/>
</dbReference>
<dbReference type="InterPro" id="IPR046872">
    <property type="entry name" value="DRHyd-ASK"/>
</dbReference>
<dbReference type="Pfam" id="PF13281">
    <property type="entry name" value="MAP3K_TRAF_bd"/>
    <property type="match status" value="1"/>
</dbReference>
<dbReference type="SUPFAM" id="SSF56112">
    <property type="entry name" value="Protein kinase-like (PK-like)"/>
    <property type="match status" value="1"/>
</dbReference>
<feature type="domain" description="Protein kinase" evidence="6">
    <location>
        <begin position="266"/>
        <end position="619"/>
    </location>
</feature>
<dbReference type="Pfam" id="PF20309">
    <property type="entry name" value="DRHyd-ASK"/>
    <property type="match status" value="1"/>
</dbReference>
<protein>
    <recommendedName>
        <fullName evidence="6">Protein kinase domain-containing protein</fullName>
    </recommendedName>
</protein>
<dbReference type="GO" id="GO:0005524">
    <property type="term" value="F:ATP binding"/>
    <property type="evidence" value="ECO:0007669"/>
    <property type="project" value="UniProtKB-KW"/>
</dbReference>
<dbReference type="SMART" id="SM00220">
    <property type="entry name" value="S_TKc"/>
    <property type="match status" value="1"/>
</dbReference>